<dbReference type="GO" id="GO:0004375">
    <property type="term" value="F:glycine dehydrogenase (decarboxylating) activity"/>
    <property type="evidence" value="ECO:0007669"/>
    <property type="project" value="UniProtKB-EC"/>
</dbReference>
<dbReference type="EC" id="1.4.4.2" evidence="8"/>
<feature type="domain" description="Glycine cleavage system P-protein N-terminal" evidence="10">
    <location>
        <begin position="11"/>
        <end position="441"/>
    </location>
</feature>
<comment type="function">
    <text evidence="2 8">The glycine cleavage system catalyzes the degradation of glycine. The P protein binds the alpha-amino group of glycine through its pyridoxal phosphate cofactor; CO(2) is released and the remaining methylamine moiety is then transferred to the lipoamide cofactor of the H protein.</text>
</comment>
<dbReference type="GO" id="GO:0005829">
    <property type="term" value="C:cytosol"/>
    <property type="evidence" value="ECO:0007669"/>
    <property type="project" value="TreeGrafter"/>
</dbReference>
<dbReference type="HAMAP" id="MF_00711">
    <property type="entry name" value="GcvP"/>
    <property type="match status" value="1"/>
</dbReference>
<dbReference type="FunFam" id="3.40.640.10:FF:000005">
    <property type="entry name" value="Glycine dehydrogenase (decarboxylating), mitochondrial"/>
    <property type="match status" value="1"/>
</dbReference>
<comment type="subunit">
    <text evidence="4 8">The glycine cleavage system is composed of four proteins: P, T, L and H.</text>
</comment>
<evidence type="ECO:0000256" key="3">
    <source>
        <dbReference type="ARBA" id="ARBA00010756"/>
    </source>
</evidence>
<evidence type="ECO:0000256" key="8">
    <source>
        <dbReference type="HAMAP-Rule" id="MF_00711"/>
    </source>
</evidence>
<comment type="caution">
    <text evidence="12">The sequence shown here is derived from an EMBL/GenBank/DDBJ whole genome shotgun (WGS) entry which is preliminary data.</text>
</comment>
<dbReference type="Pfam" id="PF02347">
    <property type="entry name" value="GDC-P"/>
    <property type="match status" value="2"/>
</dbReference>
<dbReference type="Gene3D" id="3.90.1150.10">
    <property type="entry name" value="Aspartate Aminotransferase, domain 1"/>
    <property type="match status" value="2"/>
</dbReference>
<protein>
    <recommendedName>
        <fullName evidence="8">Glycine dehydrogenase (decarboxylating)</fullName>
        <ecNumber evidence="8">1.4.4.2</ecNumber>
    </recommendedName>
    <alternativeName>
        <fullName evidence="8">Glycine cleavage system P-protein</fullName>
    </alternativeName>
    <alternativeName>
        <fullName evidence="8">Glycine decarboxylase</fullName>
    </alternativeName>
    <alternativeName>
        <fullName evidence="8">Glycine dehydrogenase (aminomethyl-transferring)</fullName>
    </alternativeName>
</protein>
<feature type="domain" description="Glycine dehydrogenase C-terminal" evidence="11">
    <location>
        <begin position="766"/>
        <end position="887"/>
    </location>
</feature>
<feature type="modified residue" description="N6-(pyridoxal phosphate)lysine" evidence="8 9">
    <location>
        <position position="696"/>
    </location>
</feature>
<accession>A0A9X4RF72</accession>
<keyword evidence="5 8" id="KW-0663">Pyridoxal phosphate</keyword>
<dbReference type="RefSeq" id="WP_332520646.1">
    <property type="nucleotide sequence ID" value="NZ_JANRHA010000016.1"/>
</dbReference>
<dbReference type="GO" id="GO:0005960">
    <property type="term" value="C:glycine cleavage complex"/>
    <property type="evidence" value="ECO:0007669"/>
    <property type="project" value="TreeGrafter"/>
</dbReference>
<proteinExistence type="inferred from homology"/>
<feature type="domain" description="Glycine cleavage system P-protein N-terminal" evidence="10">
    <location>
        <begin position="469"/>
        <end position="724"/>
    </location>
</feature>
<dbReference type="Proteomes" id="UP001152755">
    <property type="component" value="Unassembled WGS sequence"/>
</dbReference>
<dbReference type="SUPFAM" id="SSF53383">
    <property type="entry name" value="PLP-dependent transferases"/>
    <property type="match status" value="2"/>
</dbReference>
<dbReference type="GO" id="GO:0030170">
    <property type="term" value="F:pyridoxal phosphate binding"/>
    <property type="evidence" value="ECO:0007669"/>
    <property type="project" value="TreeGrafter"/>
</dbReference>
<evidence type="ECO:0000256" key="2">
    <source>
        <dbReference type="ARBA" id="ARBA00003788"/>
    </source>
</evidence>
<dbReference type="InterPro" id="IPR015421">
    <property type="entry name" value="PyrdxlP-dep_Trfase_major"/>
</dbReference>
<dbReference type="FunFam" id="3.40.640.10:FF:000007">
    <property type="entry name" value="glycine dehydrogenase (Decarboxylating), mitochondrial"/>
    <property type="match status" value="1"/>
</dbReference>
<dbReference type="InterPro" id="IPR049315">
    <property type="entry name" value="GDC-P_N"/>
</dbReference>
<dbReference type="InterPro" id="IPR003437">
    <property type="entry name" value="GcvP"/>
</dbReference>
<name>A0A9X4RF72_9ACTN</name>
<evidence type="ECO:0000256" key="6">
    <source>
        <dbReference type="ARBA" id="ARBA00023002"/>
    </source>
</evidence>
<dbReference type="EMBL" id="JANRHA010000016">
    <property type="protein sequence ID" value="MDG3016715.1"/>
    <property type="molecule type" value="Genomic_DNA"/>
</dbReference>
<gene>
    <name evidence="8 12" type="primary">gcvP</name>
    <name evidence="12" type="ORF">NVS88_19370</name>
</gene>
<dbReference type="NCBIfam" id="NF003346">
    <property type="entry name" value="PRK04366.1"/>
    <property type="match status" value="1"/>
</dbReference>
<sequence length="946" mass="100646">MADQIDGFAARHIGPDADAIDHILDTIGVGTFDKLAAAAVPASILEPATDGVGAGLDALPAAVGEHEALAQLRALAAQNTVATSMIGLGYYDTLTPPVLVRNILENPAWYTAYTPYQPEISQGRLEALLNFQTMVADLTGMEVANSSMLDEGTAAAEAMTLLRRAGKNKSPRFVVDADVFPQTKAILDTRATPLGIELVEADLTEGLPDGEFFGVLAQLPGASGRVVDWSAMIGDAHERGALVAVGADLLAMTLITPPGELGADACFGTTQRFGVPMGFGGPHAGYLAVHGKHSRQLPGRLVGVSVDADGKRAYRLALQTREQHIRREKATSNICTAQVLLAVVAAMYASYHGAEGLKAIAQRVHGHARAIAEGLEAKGVEIVHRRFFDTVLARVPGRARSVVDGAKAWNINLRLIDADHVGIACDEATTAQHVGTVVAAFGPGLGSTAPLEEIADRTSPYLQHEAFTRYRTETAMLRYLRALSDKDIALDRSMIPLGSCTMKLNATAEMEPITWPEFGGLHPFAPGEDAPGMLSLIHDLEDWLVAITGYDRVSLQPNAGSQGEYAGLLAIRNYHLSRGDEHRTICLIPSSAHGTNAASAVMVGMKVVVVACRENGDVDVDDLRAKVGKHAGELAAIMITYPSTHGVYEHEIREICAAVHDAGGQVYVDGANLNALVGLARPGRFGGDVSHLNLHKTFCIPHGGGGPGVGPIGVREHLAEFLPGHPFVPELGKGGAVSAAPYGSASILPITWAYIRMMGGDGLRRATLTAIASANYIARRLDEHFPVLYTGENAMVAHECILDLRPLTKETGVTVDDVAKRLADYGFHAPTMSFPVAGTLMVEPTESEDLAEIDAFCEAMIAIRREIDRVGAGEWPVDDNPLRGAPHTAACLVGEWEHPYSREIAAYPLGVDAPRPKVWPAVRRIDGAYGDRNLVCSCPPLEAFSE</sequence>
<evidence type="ECO:0000256" key="1">
    <source>
        <dbReference type="ARBA" id="ARBA00001933"/>
    </source>
</evidence>
<evidence type="ECO:0000256" key="7">
    <source>
        <dbReference type="ARBA" id="ARBA00049026"/>
    </source>
</evidence>
<evidence type="ECO:0000256" key="5">
    <source>
        <dbReference type="ARBA" id="ARBA00022898"/>
    </source>
</evidence>
<dbReference type="CDD" id="cd00613">
    <property type="entry name" value="GDC-P"/>
    <property type="match status" value="2"/>
</dbReference>
<dbReference type="InterPro" id="IPR020581">
    <property type="entry name" value="GDC_P"/>
</dbReference>
<keyword evidence="13" id="KW-1185">Reference proteome</keyword>
<reference evidence="12" key="1">
    <citation type="submission" date="2022-08" db="EMBL/GenBank/DDBJ databases">
        <title>Genome analysis of Corynebacteriales strain.</title>
        <authorList>
            <person name="Lee S.D."/>
        </authorList>
    </citation>
    <scope>NUCLEOTIDE SEQUENCE</scope>
    <source>
        <strain evidence="12">D3-21</strain>
    </source>
</reference>
<comment type="cofactor">
    <cofactor evidence="1 8 9">
        <name>pyridoxal 5'-phosphate</name>
        <dbReference type="ChEBI" id="CHEBI:597326"/>
    </cofactor>
</comment>
<organism evidence="12 13">
    <name type="scientific">Speluncibacter jeojiensis</name>
    <dbReference type="NCBI Taxonomy" id="2710754"/>
    <lineage>
        <taxon>Bacteria</taxon>
        <taxon>Bacillati</taxon>
        <taxon>Actinomycetota</taxon>
        <taxon>Actinomycetes</taxon>
        <taxon>Mycobacteriales</taxon>
        <taxon>Speluncibacteraceae</taxon>
        <taxon>Speluncibacter</taxon>
    </lineage>
</organism>
<comment type="catalytic activity">
    <reaction evidence="7 8">
        <text>N(6)-[(R)-lipoyl]-L-lysyl-[glycine-cleavage complex H protein] + glycine + H(+) = N(6)-[(R)-S(8)-aminomethyldihydrolipoyl]-L-lysyl-[glycine-cleavage complex H protein] + CO2</text>
        <dbReference type="Rhea" id="RHEA:24304"/>
        <dbReference type="Rhea" id="RHEA-COMP:10494"/>
        <dbReference type="Rhea" id="RHEA-COMP:10495"/>
        <dbReference type="ChEBI" id="CHEBI:15378"/>
        <dbReference type="ChEBI" id="CHEBI:16526"/>
        <dbReference type="ChEBI" id="CHEBI:57305"/>
        <dbReference type="ChEBI" id="CHEBI:83099"/>
        <dbReference type="ChEBI" id="CHEBI:83143"/>
        <dbReference type="EC" id="1.4.4.2"/>
    </reaction>
</comment>
<dbReference type="AlphaFoldDB" id="A0A9X4RF72"/>
<dbReference type="PANTHER" id="PTHR11773:SF1">
    <property type="entry name" value="GLYCINE DEHYDROGENASE (DECARBOXYLATING), MITOCHONDRIAL"/>
    <property type="match status" value="1"/>
</dbReference>
<evidence type="ECO:0000313" key="12">
    <source>
        <dbReference type="EMBL" id="MDG3016715.1"/>
    </source>
</evidence>
<dbReference type="GO" id="GO:0019464">
    <property type="term" value="P:glycine decarboxylation via glycine cleavage system"/>
    <property type="evidence" value="ECO:0007669"/>
    <property type="project" value="UniProtKB-UniRule"/>
</dbReference>
<evidence type="ECO:0000259" key="10">
    <source>
        <dbReference type="Pfam" id="PF02347"/>
    </source>
</evidence>
<dbReference type="Gene3D" id="3.40.640.10">
    <property type="entry name" value="Type I PLP-dependent aspartate aminotransferase-like (Major domain)"/>
    <property type="match status" value="2"/>
</dbReference>
<dbReference type="PANTHER" id="PTHR11773">
    <property type="entry name" value="GLYCINE DEHYDROGENASE, DECARBOXYLATING"/>
    <property type="match status" value="1"/>
</dbReference>
<dbReference type="NCBIfam" id="TIGR00461">
    <property type="entry name" value="gcvP"/>
    <property type="match status" value="1"/>
</dbReference>
<dbReference type="InterPro" id="IPR049316">
    <property type="entry name" value="GDC-P_C"/>
</dbReference>
<evidence type="ECO:0000259" key="11">
    <source>
        <dbReference type="Pfam" id="PF21478"/>
    </source>
</evidence>
<comment type="similarity">
    <text evidence="3 8">Belongs to the GcvP family.</text>
</comment>
<keyword evidence="6 8" id="KW-0560">Oxidoreductase</keyword>
<evidence type="ECO:0000256" key="4">
    <source>
        <dbReference type="ARBA" id="ARBA00011690"/>
    </source>
</evidence>
<dbReference type="GO" id="GO:0016594">
    <property type="term" value="F:glycine binding"/>
    <property type="evidence" value="ECO:0007669"/>
    <property type="project" value="TreeGrafter"/>
</dbReference>
<evidence type="ECO:0000256" key="9">
    <source>
        <dbReference type="PIRSR" id="PIRSR603437-50"/>
    </source>
</evidence>
<dbReference type="InterPro" id="IPR015424">
    <property type="entry name" value="PyrdxlP-dep_Trfase"/>
</dbReference>
<dbReference type="Pfam" id="PF21478">
    <property type="entry name" value="GcvP2_C"/>
    <property type="match status" value="1"/>
</dbReference>
<evidence type="ECO:0000313" key="13">
    <source>
        <dbReference type="Proteomes" id="UP001152755"/>
    </source>
</evidence>
<dbReference type="FunFam" id="3.90.1150.10:FF:000059">
    <property type="entry name" value="Glycine dehydrogenase (decarboxylating)"/>
    <property type="match status" value="1"/>
</dbReference>
<dbReference type="InterPro" id="IPR015422">
    <property type="entry name" value="PyrdxlP-dep_Trfase_small"/>
</dbReference>